<dbReference type="GO" id="GO:0006914">
    <property type="term" value="P:autophagy"/>
    <property type="evidence" value="ECO:0007669"/>
    <property type="project" value="InterPro"/>
</dbReference>
<dbReference type="PANTHER" id="PTHR21504:SF1">
    <property type="entry name" value="IG-LIKE DOMAIN-CONTAINING PROTEIN-RELATED"/>
    <property type="match status" value="1"/>
</dbReference>
<dbReference type="WormBase" id="ZK1053.3">
    <property type="protein sequence ID" value="CE42206"/>
    <property type="gene ID" value="WBGene00014198"/>
</dbReference>
<dbReference type="STRING" id="6239.ZK1053.3.1"/>
<dbReference type="Bgee" id="WBGene00014198">
    <property type="expression patterns" value="Expressed in anatomical system and 3 other cell types or tissues"/>
</dbReference>
<dbReference type="Proteomes" id="UP000001940">
    <property type="component" value="Chromosome I"/>
</dbReference>
<feature type="region of interest" description="Disordered" evidence="1">
    <location>
        <begin position="769"/>
        <end position="795"/>
    </location>
</feature>
<dbReference type="AlphaFoldDB" id="O62505"/>
<feature type="compositionally biased region" description="Polar residues" evidence="1">
    <location>
        <begin position="19"/>
        <end position="34"/>
    </location>
</feature>
<feature type="compositionally biased region" description="Low complexity" evidence="1">
    <location>
        <begin position="36"/>
        <end position="46"/>
    </location>
</feature>
<dbReference type="PaxDb" id="6239-ZK1053.3"/>
<evidence type="ECO:0000313" key="2">
    <source>
        <dbReference type="EMBL" id="CAB04977.2"/>
    </source>
</evidence>
<dbReference type="EMBL" id="BX284601">
    <property type="protein sequence ID" value="CAB04977.2"/>
    <property type="molecule type" value="Genomic_DNA"/>
</dbReference>
<protein>
    <submittedName>
        <fullName evidence="2">LisH domain-containing protein</fullName>
    </submittedName>
</protein>
<dbReference type="RefSeq" id="NP_493324.2">
    <property type="nucleotide sequence ID" value="NM_060923.2"/>
</dbReference>
<organism evidence="2 3">
    <name type="scientific">Caenorhabditis elegans</name>
    <dbReference type="NCBI Taxonomy" id="6239"/>
    <lineage>
        <taxon>Eukaryota</taxon>
        <taxon>Metazoa</taxon>
        <taxon>Ecdysozoa</taxon>
        <taxon>Nematoda</taxon>
        <taxon>Chromadorea</taxon>
        <taxon>Rhabditida</taxon>
        <taxon>Rhabditina</taxon>
        <taxon>Rhabditomorpha</taxon>
        <taxon>Rhabditoidea</taxon>
        <taxon>Rhabditidae</taxon>
        <taxon>Peloderinae</taxon>
        <taxon>Caenorhabditis</taxon>
    </lineage>
</organism>
<dbReference type="IntAct" id="O62505">
    <property type="interactions" value="4"/>
</dbReference>
<evidence type="ECO:0000313" key="3">
    <source>
        <dbReference type="Proteomes" id="UP000001940"/>
    </source>
</evidence>
<dbReference type="GeneID" id="191508"/>
<evidence type="ECO:0000256" key="1">
    <source>
        <dbReference type="SAM" id="MobiDB-lite"/>
    </source>
</evidence>
<dbReference type="OrthoDB" id="5877238at2759"/>
<dbReference type="DIP" id="DIP-25268N"/>
<feature type="region of interest" description="Disordered" evidence="1">
    <location>
        <begin position="1"/>
        <end position="54"/>
    </location>
</feature>
<dbReference type="AGR" id="WB:WBGene00014198"/>
<feature type="compositionally biased region" description="Basic and acidic residues" evidence="1">
    <location>
        <begin position="774"/>
        <end position="787"/>
    </location>
</feature>
<dbReference type="UCSC" id="ZK1053.3">
    <property type="organism name" value="c. elegans"/>
</dbReference>
<dbReference type="InParanoid" id="O62505"/>
<keyword evidence="3" id="KW-1185">Reference proteome</keyword>
<dbReference type="GO" id="GO:0005737">
    <property type="term" value="C:cytoplasm"/>
    <property type="evidence" value="ECO:0000318"/>
    <property type="project" value="GO_Central"/>
</dbReference>
<proteinExistence type="evidence at protein level"/>
<feature type="compositionally biased region" description="Acidic residues" evidence="1">
    <location>
        <begin position="573"/>
        <end position="587"/>
    </location>
</feature>
<gene>
    <name evidence="2" type="ORF">CELE_ZK1053.3</name>
    <name evidence="2 4" type="ORF">ZK1053.3</name>
</gene>
<dbReference type="InterPro" id="IPR039908">
    <property type="entry name" value="Sepa-1"/>
</dbReference>
<dbReference type="HOGENOM" id="CLU_353453_0_0_1"/>
<sequence length="795" mass="91985">MSDSNTPNPPGTEERLVQQLDSYFSNTATGNETGEASAPAAPNNAAGTSDQDRPPNLAPILMLSYLNHCMSKKSFTPEDIQKSVWEQKSKKLSQEDWEFCKYFISSKELLLQLAPGKKRKTQAQALIELILKKFPGVGVEMLTRLLDPSESAYIIYDVIEQVKCEPKCDAESIKQEEFMYSQKINKKIRENNKCFKFSMVFERLRNGSSLPEEKPFAPLEFRTITSEYSNIYTQMVKATTYVELMDVMSKLKTTRLSVNELYFSAKHMQNPEKDTQDEFWEAESEKVLELQPLMIDPQLESTSRQRLKILQELALQQKMLKEVDEIISMSFELVTKSLSTGNPHNPADVQSLMINSNAPSIPDQRKNDWMEYYNLNPLGQYPISSHFPRSDRIGPKLPAVIQKISIRYCLSKEIEVIETIDEWKCREFCTYDHNLKDFRRHKCEICEVEVQECDLSLRQTKWCSHIEDQVLLMYNRVNGRLEQYVFSFETKGFKEVYCSCIEVTYRGKNGPEEPVLLTNGSEHVVIKEADPGVVKLQLVGENHVEIPAVPVQQLSAEEIEMQDAYDSSSESGSESEVESESDSESESESEHESEQISYNKTFISTLPMFKVRHCPLSRKDVLYVRSNNLGQYEKYDYHPTYHRFEPFKCSKCKDATSEDHLVPKYAEHCPETNEFVIHTENLFTERMEQYIYDSMTQGFRQVYYPQFLYDPSKDHTSNVFVTVNYLSTVITRDKDGRFKKEKFCDNLKKFVAIPEVEVNTFTVQELEKKKNKRRVDSDSDSFEHIEIPDMVSASP</sequence>
<dbReference type="KEGG" id="cel:CELE_ZK1053.3"/>
<dbReference type="CTD" id="191508"/>
<name>O62505_CAEEL</name>
<comment type="interaction">
    <interactant intactId="EBI-326955">
        <id>O62505</id>
    </interactant>
    <interactant intactId="EBI-314716">
        <id>O02482</id>
        <label>unc-37</label>
    </interactant>
    <organismsDiffer>false</organismsDiffer>
    <experiments>4</experiments>
</comment>
<reference evidence="2 3" key="1">
    <citation type="journal article" date="1998" name="Science">
        <title>Genome sequence of the nematode C. elegans: a platform for investigating biology.</title>
        <authorList>
            <consortium name="The C. elegans sequencing consortium"/>
            <person name="Sulson J.E."/>
            <person name="Waterston R."/>
        </authorList>
    </citation>
    <scope>NUCLEOTIDE SEQUENCE [LARGE SCALE GENOMIC DNA]</scope>
    <source>
        <strain evidence="2 3">Bristol N2</strain>
    </source>
</reference>
<evidence type="ECO:0000313" key="4">
    <source>
        <dbReference type="WormBase" id="ZK1053.3"/>
    </source>
</evidence>
<dbReference type="eggNOG" id="ENOG502RT8B">
    <property type="taxonomic scope" value="Eukaryota"/>
</dbReference>
<accession>O62505</accession>
<dbReference type="PANTHER" id="PTHR21504">
    <property type="entry name" value="IG-LIKE DOMAIN-CONTAINING PROTEIN-RELATED-RELATED"/>
    <property type="match status" value="1"/>
</dbReference>
<feature type="region of interest" description="Disordered" evidence="1">
    <location>
        <begin position="561"/>
        <end position="596"/>
    </location>
</feature>